<dbReference type="GO" id="GO:0005737">
    <property type="term" value="C:cytoplasm"/>
    <property type="evidence" value="ECO:0007669"/>
    <property type="project" value="TreeGrafter"/>
</dbReference>
<evidence type="ECO:0000313" key="2">
    <source>
        <dbReference type="Proteomes" id="UP000231019"/>
    </source>
</evidence>
<protein>
    <submittedName>
        <fullName evidence="1">Uncharacterized protein</fullName>
    </submittedName>
</protein>
<dbReference type="GO" id="GO:0016887">
    <property type="term" value="F:ATP hydrolysis activity"/>
    <property type="evidence" value="ECO:0007669"/>
    <property type="project" value="TreeGrafter"/>
</dbReference>
<name>A0A2M7G3D1_9BACT</name>
<gene>
    <name evidence="1" type="ORF">COW36_13830</name>
</gene>
<dbReference type="Gene3D" id="3.40.50.620">
    <property type="entry name" value="HUPs"/>
    <property type="match status" value="1"/>
</dbReference>
<dbReference type="Gene3D" id="3.90.950.20">
    <property type="entry name" value="CinA-like"/>
    <property type="match status" value="1"/>
</dbReference>
<dbReference type="PANTHER" id="PTHR31285">
    <property type="entry name" value="NICOTINAMIDE MONONUCLEOTIDE ADENYLYLTRANSFERASE"/>
    <property type="match status" value="1"/>
</dbReference>
<evidence type="ECO:0000313" key="1">
    <source>
        <dbReference type="EMBL" id="PIW16207.1"/>
    </source>
</evidence>
<dbReference type="PANTHER" id="PTHR31285:SF0">
    <property type="entry name" value="NICOTINAMIDE MONONUCLEOTIDE ADENYLYLTRANSFERASE"/>
    <property type="match status" value="1"/>
</dbReference>
<dbReference type="EMBL" id="PFFQ01000039">
    <property type="protein sequence ID" value="PIW16207.1"/>
    <property type="molecule type" value="Genomic_DNA"/>
</dbReference>
<dbReference type="SUPFAM" id="SSF142433">
    <property type="entry name" value="CinA-like"/>
    <property type="match status" value="1"/>
</dbReference>
<dbReference type="GO" id="GO:0000309">
    <property type="term" value="F:nicotinamide-nucleotide adenylyltransferase activity"/>
    <property type="evidence" value="ECO:0007669"/>
    <property type="project" value="TreeGrafter"/>
</dbReference>
<accession>A0A2M7G3D1</accession>
<reference evidence="1 2" key="1">
    <citation type="submission" date="2017-09" db="EMBL/GenBank/DDBJ databases">
        <title>Depth-based differentiation of microbial function through sediment-hosted aquifers and enrichment of novel symbionts in the deep terrestrial subsurface.</title>
        <authorList>
            <person name="Probst A.J."/>
            <person name="Ladd B."/>
            <person name="Jarett J.K."/>
            <person name="Geller-Mcgrath D.E."/>
            <person name="Sieber C.M."/>
            <person name="Emerson J.B."/>
            <person name="Anantharaman K."/>
            <person name="Thomas B.C."/>
            <person name="Malmstrom R."/>
            <person name="Stieglmeier M."/>
            <person name="Klingl A."/>
            <person name="Woyke T."/>
            <person name="Ryan C.M."/>
            <person name="Banfield J.F."/>
        </authorList>
    </citation>
    <scope>NUCLEOTIDE SEQUENCE [LARGE SCALE GENOMIC DNA]</scope>
    <source>
        <strain evidence="1">CG17_big_fil_post_rev_8_21_14_2_50_48_46</strain>
    </source>
</reference>
<sequence>MAFTEKNAALETQIQALEPEILALHASPWHGVLEEVGTGGWIQTLLQTVSGASQTLWAGRCSYAKEIQVTFYGEQSRSIAQSTVESWARKNLSTADKFFSLAISGAVRSGMAQGDCHAWLALALSDGRGWTLHLRLKQAERLEQQFALGVLGVHLLAQLAQEDGLVLETLEIPVGLELDVWLAWHESPFQTYLQAGQLMQKQPHGLLLFLPQAGRLLPMRPLEFLRGKNILLHKGSFNPVTLAHLAMPQAVLSEQPELLPVLEISLNNADKGTAALDNLAHRLSMLAFQNWPVALTRTPALYQTAELFRAEGQITQLDFVCGEDLYYRVFEPRYYQSLSGGLSEGLERLFAEGTQLWVCGRKNSLGFGPEAAQAAETWKEHCHFLAFDQPIASTQIREALQTGQSGWQKSVLPEVAEYLQNHPLYA</sequence>
<dbReference type="InterPro" id="IPR036653">
    <property type="entry name" value="CinA-like_C"/>
</dbReference>
<dbReference type="Proteomes" id="UP000231019">
    <property type="component" value="Unassembled WGS sequence"/>
</dbReference>
<dbReference type="AlphaFoldDB" id="A0A2M7G3D1"/>
<dbReference type="InterPro" id="IPR014729">
    <property type="entry name" value="Rossmann-like_a/b/a_fold"/>
</dbReference>
<proteinExistence type="predicted"/>
<comment type="caution">
    <text evidence="1">The sequence shown here is derived from an EMBL/GenBank/DDBJ whole genome shotgun (WGS) entry which is preliminary data.</text>
</comment>
<organism evidence="1 2">
    <name type="scientific">bacterium (Candidatus Blackallbacteria) CG17_big_fil_post_rev_8_21_14_2_50_48_46</name>
    <dbReference type="NCBI Taxonomy" id="2014261"/>
    <lineage>
        <taxon>Bacteria</taxon>
        <taxon>Candidatus Blackallbacteria</taxon>
    </lineage>
</organism>
<dbReference type="SUPFAM" id="SSF52374">
    <property type="entry name" value="Nucleotidylyl transferase"/>
    <property type="match status" value="1"/>
</dbReference>